<gene>
    <name evidence="1" type="ORF">HXX08_04010</name>
    <name evidence="2" type="ORF">OZ401_000150</name>
</gene>
<accession>A0A8T7LSM9</accession>
<dbReference type="AlphaFoldDB" id="A0A8T7LSM9"/>
<reference evidence="2" key="2">
    <citation type="journal article" date="2024" name="Nature">
        <title>Anoxygenic phototroph of the Chloroflexota uses a type I reaction centre.</title>
        <authorList>
            <person name="Tsuji J.M."/>
            <person name="Shaw N.A."/>
            <person name="Nagashima S."/>
            <person name="Venkiteswaran J.J."/>
            <person name="Schiff S.L."/>
            <person name="Watanabe T."/>
            <person name="Fukui M."/>
            <person name="Hanada S."/>
            <person name="Tank M."/>
            <person name="Neufeld J.D."/>
        </authorList>
    </citation>
    <scope>NUCLEOTIDE SEQUENCE</scope>
    <source>
        <strain evidence="2">L227-S17</strain>
    </source>
</reference>
<sequence>MEEVLKIAVQRKVLAVARSRVKYFYGGVACHAVKLLRTGYTEQHRLALRELAMSHRGELIFTEAGWQSVWVGAGEEKSVYLVIDPHSQAFALELVGRDGYKDGRLVDGHYFDELYIPRLSGHQWHPDSIFGHTFSGQCYVREFIYGETLAGDLSRFYTEEYRAMLRRNILGRTVTFISRRLAHFIVDNAYQRIKQNYRDTHEANVMIERLPLHNPENKSHFPLPLLWLEEDGQLVWCYVRLTAIDVRVNP</sequence>
<evidence type="ECO:0000313" key="3">
    <source>
        <dbReference type="Proteomes" id="UP000521676"/>
    </source>
</evidence>
<name>A0A8T7LSM9_9CHLR</name>
<evidence type="ECO:0000313" key="4">
    <source>
        <dbReference type="Proteomes" id="UP001431572"/>
    </source>
</evidence>
<proteinExistence type="predicted"/>
<evidence type="ECO:0000313" key="2">
    <source>
        <dbReference type="EMBL" id="WJW66905.1"/>
    </source>
</evidence>
<organism evidence="1 3">
    <name type="scientific">Candidatus Chlorohelix allophototropha</name>
    <dbReference type="NCBI Taxonomy" id="3003348"/>
    <lineage>
        <taxon>Bacteria</taxon>
        <taxon>Bacillati</taxon>
        <taxon>Chloroflexota</taxon>
        <taxon>Chloroflexia</taxon>
        <taxon>Candidatus Chloroheliales</taxon>
        <taxon>Candidatus Chloroheliaceae</taxon>
        <taxon>Candidatus Chlorohelix</taxon>
    </lineage>
</organism>
<evidence type="ECO:0000313" key="1">
    <source>
        <dbReference type="EMBL" id="NWJ45024.1"/>
    </source>
</evidence>
<reference evidence="1 3" key="1">
    <citation type="submission" date="2020-06" db="EMBL/GenBank/DDBJ databases">
        <title>Anoxygenic phototrophic Chloroflexota member uses a Type I reaction center.</title>
        <authorList>
            <person name="Tsuji J.M."/>
            <person name="Shaw N.A."/>
            <person name="Nagashima S."/>
            <person name="Venkiteswaran J."/>
            <person name="Schiff S.L."/>
            <person name="Hanada S."/>
            <person name="Tank M."/>
            <person name="Neufeld J.D."/>
        </authorList>
    </citation>
    <scope>NUCLEOTIDE SEQUENCE [LARGE SCALE GENOMIC DNA]</scope>
    <source>
        <strain evidence="1">L227-S17</strain>
    </source>
</reference>
<dbReference type="Proteomes" id="UP000521676">
    <property type="component" value="Unassembled WGS sequence"/>
</dbReference>
<dbReference type="RefSeq" id="WP_341468798.1">
    <property type="nucleotide sequence ID" value="NZ_CP128399.1"/>
</dbReference>
<protein>
    <submittedName>
        <fullName evidence="1">Uncharacterized protein</fullName>
    </submittedName>
</protein>
<dbReference type="EMBL" id="JACATZ010000001">
    <property type="protein sequence ID" value="NWJ45024.1"/>
    <property type="molecule type" value="Genomic_DNA"/>
</dbReference>
<keyword evidence="4" id="KW-1185">Reference proteome</keyword>
<dbReference type="Proteomes" id="UP001431572">
    <property type="component" value="Chromosome 1"/>
</dbReference>
<dbReference type="EMBL" id="CP128399">
    <property type="protein sequence ID" value="WJW66905.1"/>
    <property type="molecule type" value="Genomic_DNA"/>
</dbReference>